<evidence type="ECO:0000256" key="5">
    <source>
        <dbReference type="ARBA" id="ARBA00022989"/>
    </source>
</evidence>
<gene>
    <name evidence="10" type="ORF">DTER00134_LOCUS14205</name>
</gene>
<dbReference type="PROSITE" id="PS00217">
    <property type="entry name" value="SUGAR_TRANSPORT_2"/>
    <property type="match status" value="1"/>
</dbReference>
<dbReference type="InterPro" id="IPR050820">
    <property type="entry name" value="MFS_Sugar_Transporter"/>
</dbReference>
<dbReference type="Gene3D" id="1.20.1250.20">
    <property type="entry name" value="MFS general substrate transporter like domains"/>
    <property type="match status" value="1"/>
</dbReference>
<feature type="transmembrane region" description="Helical" evidence="8">
    <location>
        <begin position="205"/>
        <end position="227"/>
    </location>
</feature>
<dbReference type="Pfam" id="PF00083">
    <property type="entry name" value="Sugar_tr"/>
    <property type="match status" value="2"/>
</dbReference>
<accession>A0A7S3R1Q9</accession>
<feature type="transmembrane region" description="Helical" evidence="8">
    <location>
        <begin position="116"/>
        <end position="135"/>
    </location>
</feature>
<dbReference type="GO" id="GO:0016020">
    <property type="term" value="C:membrane"/>
    <property type="evidence" value="ECO:0007669"/>
    <property type="project" value="UniProtKB-SubCell"/>
</dbReference>
<keyword evidence="6 8" id="KW-0472">Membrane</keyword>
<dbReference type="InterPro" id="IPR005829">
    <property type="entry name" value="Sugar_transporter_CS"/>
</dbReference>
<feature type="domain" description="Major facilitator superfamily (MFS) profile" evidence="9">
    <location>
        <begin position="73"/>
        <end position="545"/>
    </location>
</feature>
<evidence type="ECO:0000256" key="2">
    <source>
        <dbReference type="ARBA" id="ARBA00010992"/>
    </source>
</evidence>
<sequence length="561" mass="58113">MKQFRTLATRPIGTPSAKLFSHKPVRGPMSAPLLRPSATKREETRSSVDLAEASPLPSAAQSEHVDWRATFPSFLFPAVGGLMFGYDIGATSGVLASLTSPELSGTDWYDLNSVQTGLVVSLSLAGALAGSLIALGAGNKLGRKTELLAASLFYGIAAIITATCDQLELMLFGRTLYGLGIGFAMHAAPAYIAETAPASVRGLLISCKEGAIVGGILLGYLVSYLVVDDVGGWRYILGTELPLALILGAGMASLPESPRWLLLSGRSAGEAGDALRRVQGSRLASDDAIEAEVQSMMTGVQRAGAADSAEALEQAPLMGEGASDRAGRSLEGQPSGSGGASGIVALFTDRRYRRPLWVGLSLMLFQQITGQPSVLYYSTQIFRNAGFAAGKEAAGVSLLLGFFKLGATLVAVASVEKLGRRPLLLGGVSAMVVSLLSLGAAQDAATSGGTASAWVCVVSLLLYVGAYQMSFGPISWLICGEVFPLQVRGQAIAAATFVNFSSNFLVSLALPSLQEGLGPAGTYYLFGAIGAVAVASIAATVPETKGKTLEEIEAMWGTGRS</sequence>
<dbReference type="AlphaFoldDB" id="A0A7S3R1Q9"/>
<feature type="transmembrane region" description="Helical" evidence="8">
    <location>
        <begin position="147"/>
        <end position="163"/>
    </location>
</feature>
<feature type="transmembrane region" description="Helical" evidence="8">
    <location>
        <begin position="422"/>
        <end position="440"/>
    </location>
</feature>
<evidence type="ECO:0000256" key="3">
    <source>
        <dbReference type="ARBA" id="ARBA00022448"/>
    </source>
</evidence>
<evidence type="ECO:0000256" key="1">
    <source>
        <dbReference type="ARBA" id="ARBA00004141"/>
    </source>
</evidence>
<comment type="similarity">
    <text evidence="2">Belongs to the major facilitator superfamily. Sugar transporter (TC 2.A.1.1) family.</text>
</comment>
<dbReference type="EMBL" id="HBIP01023713">
    <property type="protein sequence ID" value="CAE0499132.1"/>
    <property type="molecule type" value="Transcribed_RNA"/>
</dbReference>
<dbReference type="InterPro" id="IPR005828">
    <property type="entry name" value="MFS_sugar_transport-like"/>
</dbReference>
<dbReference type="PANTHER" id="PTHR48023:SF4">
    <property type="entry name" value="D-XYLOSE-PROTON SYMPORTER-LIKE 2"/>
    <property type="match status" value="1"/>
</dbReference>
<comment type="subcellular location">
    <subcellularLocation>
        <location evidence="1">Membrane</location>
        <topology evidence="1">Multi-pass membrane protein</topology>
    </subcellularLocation>
</comment>
<dbReference type="PANTHER" id="PTHR48023">
    <property type="entry name" value="D-XYLOSE-PROTON SYMPORTER-LIKE 2"/>
    <property type="match status" value="1"/>
</dbReference>
<reference evidence="10" key="1">
    <citation type="submission" date="2021-01" db="EMBL/GenBank/DDBJ databases">
        <authorList>
            <person name="Corre E."/>
            <person name="Pelletier E."/>
            <person name="Niang G."/>
            <person name="Scheremetjew M."/>
            <person name="Finn R."/>
            <person name="Kale V."/>
            <person name="Holt S."/>
            <person name="Cochrane G."/>
            <person name="Meng A."/>
            <person name="Brown T."/>
            <person name="Cohen L."/>
        </authorList>
    </citation>
    <scope>NUCLEOTIDE SEQUENCE</scope>
    <source>
        <strain evidence="10">CCMP1320</strain>
    </source>
</reference>
<evidence type="ECO:0000256" key="7">
    <source>
        <dbReference type="SAM" id="MobiDB-lite"/>
    </source>
</evidence>
<name>A0A7S3R1Q9_DUNTE</name>
<feature type="transmembrane region" description="Helical" evidence="8">
    <location>
        <begin position="452"/>
        <end position="479"/>
    </location>
</feature>
<evidence type="ECO:0000256" key="6">
    <source>
        <dbReference type="ARBA" id="ARBA00023136"/>
    </source>
</evidence>
<feature type="transmembrane region" description="Helical" evidence="8">
    <location>
        <begin position="396"/>
        <end position="415"/>
    </location>
</feature>
<evidence type="ECO:0000259" key="9">
    <source>
        <dbReference type="PROSITE" id="PS50850"/>
    </source>
</evidence>
<evidence type="ECO:0000256" key="8">
    <source>
        <dbReference type="SAM" id="Phobius"/>
    </source>
</evidence>
<dbReference type="InterPro" id="IPR020846">
    <property type="entry name" value="MFS_dom"/>
</dbReference>
<dbReference type="GO" id="GO:0022857">
    <property type="term" value="F:transmembrane transporter activity"/>
    <property type="evidence" value="ECO:0007669"/>
    <property type="project" value="InterPro"/>
</dbReference>
<dbReference type="GO" id="GO:1904659">
    <property type="term" value="P:D-glucose transmembrane transport"/>
    <property type="evidence" value="ECO:0007669"/>
    <property type="project" value="TreeGrafter"/>
</dbReference>
<feature type="transmembrane region" description="Helical" evidence="8">
    <location>
        <begin position="356"/>
        <end position="376"/>
    </location>
</feature>
<feature type="transmembrane region" description="Helical" evidence="8">
    <location>
        <begin position="74"/>
        <end position="96"/>
    </location>
</feature>
<dbReference type="PROSITE" id="PS00216">
    <property type="entry name" value="SUGAR_TRANSPORT_1"/>
    <property type="match status" value="1"/>
</dbReference>
<dbReference type="PRINTS" id="PR00171">
    <property type="entry name" value="SUGRTRNSPORT"/>
</dbReference>
<feature type="transmembrane region" description="Helical" evidence="8">
    <location>
        <begin position="522"/>
        <end position="541"/>
    </location>
</feature>
<feature type="region of interest" description="Disordered" evidence="7">
    <location>
        <begin position="14"/>
        <end position="55"/>
    </location>
</feature>
<dbReference type="SUPFAM" id="SSF103473">
    <property type="entry name" value="MFS general substrate transporter"/>
    <property type="match status" value="1"/>
</dbReference>
<keyword evidence="3" id="KW-0813">Transport</keyword>
<feature type="transmembrane region" description="Helical" evidence="8">
    <location>
        <begin position="491"/>
        <end position="510"/>
    </location>
</feature>
<keyword evidence="5 8" id="KW-1133">Transmembrane helix</keyword>
<dbReference type="InterPro" id="IPR003663">
    <property type="entry name" value="Sugar/inositol_transpt"/>
</dbReference>
<proteinExistence type="inferred from homology"/>
<evidence type="ECO:0000313" key="10">
    <source>
        <dbReference type="EMBL" id="CAE0499132.1"/>
    </source>
</evidence>
<keyword evidence="4 8" id="KW-0812">Transmembrane</keyword>
<dbReference type="InterPro" id="IPR036259">
    <property type="entry name" value="MFS_trans_sf"/>
</dbReference>
<dbReference type="PROSITE" id="PS50850">
    <property type="entry name" value="MFS"/>
    <property type="match status" value="1"/>
</dbReference>
<dbReference type="CDD" id="cd17362">
    <property type="entry name" value="MFS_GLUT10_12_Class3_like"/>
    <property type="match status" value="1"/>
</dbReference>
<organism evidence="10">
    <name type="scientific">Dunaliella tertiolecta</name>
    <name type="common">Green alga</name>
    <dbReference type="NCBI Taxonomy" id="3047"/>
    <lineage>
        <taxon>Eukaryota</taxon>
        <taxon>Viridiplantae</taxon>
        <taxon>Chlorophyta</taxon>
        <taxon>core chlorophytes</taxon>
        <taxon>Chlorophyceae</taxon>
        <taxon>CS clade</taxon>
        <taxon>Chlamydomonadales</taxon>
        <taxon>Dunaliellaceae</taxon>
        <taxon>Dunaliella</taxon>
    </lineage>
</organism>
<protein>
    <recommendedName>
        <fullName evidence="9">Major facilitator superfamily (MFS) profile domain-containing protein</fullName>
    </recommendedName>
</protein>
<evidence type="ECO:0000256" key="4">
    <source>
        <dbReference type="ARBA" id="ARBA00022692"/>
    </source>
</evidence>